<dbReference type="CDD" id="cd00519">
    <property type="entry name" value="Lipase_3"/>
    <property type="match status" value="1"/>
</dbReference>
<evidence type="ECO:0000259" key="2">
    <source>
        <dbReference type="Pfam" id="PF01764"/>
    </source>
</evidence>
<keyword evidence="4" id="KW-1185">Reference proteome</keyword>
<evidence type="ECO:0000313" key="3">
    <source>
        <dbReference type="EnsemblPlants" id="Kaladp0042s0071.1.v1.1"/>
    </source>
</evidence>
<dbReference type="PANTHER" id="PTHR46086">
    <property type="entry name" value="ALPHA/BETA-HYDROLASES SUPERFAMILY PROTEIN"/>
    <property type="match status" value="1"/>
</dbReference>
<reference evidence="3" key="1">
    <citation type="submission" date="2021-01" db="UniProtKB">
        <authorList>
            <consortium name="EnsemblPlants"/>
        </authorList>
    </citation>
    <scope>IDENTIFICATION</scope>
</reference>
<dbReference type="PANTHER" id="PTHR46086:SF4">
    <property type="entry name" value="ALPHA_BETA-HYDROLASES SUPERFAMILY PROTEIN"/>
    <property type="match status" value="1"/>
</dbReference>
<dbReference type="InterPro" id="IPR029058">
    <property type="entry name" value="AB_hydrolase_fold"/>
</dbReference>
<dbReference type="Proteomes" id="UP000594263">
    <property type="component" value="Unplaced"/>
</dbReference>
<dbReference type="Gramene" id="Kaladp0042s0071.1.v1.1">
    <property type="protein sequence ID" value="Kaladp0042s0071.1.v1.1"/>
    <property type="gene ID" value="Kaladp0042s0071.v1.1"/>
</dbReference>
<dbReference type="EnsemblPlants" id="Kaladp0042s0071.1.v1.1">
    <property type="protein sequence ID" value="Kaladp0042s0071.1.v1.1"/>
    <property type="gene ID" value="Kaladp0042s0071.v1.1"/>
</dbReference>
<feature type="domain" description="Fungal lipase-type" evidence="2">
    <location>
        <begin position="207"/>
        <end position="363"/>
    </location>
</feature>
<dbReference type="InterPro" id="IPR002921">
    <property type="entry name" value="Fungal_lipase-type"/>
</dbReference>
<evidence type="ECO:0000256" key="1">
    <source>
        <dbReference type="ARBA" id="ARBA00022801"/>
    </source>
</evidence>
<sequence>MADEESNCEDFCKDYMILNPQKAGIFDVFRLLCYKNIEERSFVDCSEEAKVVDFERRWLIFISVWVQKALFLGRRLLACIGCVVDTWLNLLSLNGGLIKLVYKSLTGSAEWPNRYSPNYTSLVGNFDPRRDLDLKIKPGDPGYNSELSIMAAKVAYENEAYIENTVKQHWKMAYLGYYKFYNAYMNDYKTRAFICHDQSTNQDLILVSFKGTSPFSALEWITDFDISWYQFEGVGKVHAGFMKALGLQKRGGWPKDIPEGAPPYAYYTLREKLRELLGEHKEAKFAVTGHSLGAALAILFVAVLMFHEEEELLARLEGVYTFGQPRVGDGQFGEYMTRKLEEFDVRYRRYVYCNDMVARLPFDDKALMYKHFGPCFYFNSCYKEKVLREEPDKNYFSLWWHIPKMLNACWELVRGFILPFRYGPEYRENWVMTLARVIGLMLPGLTDHIPRDYVNSTRLDHGRDYQTGPKLVRISNESGR</sequence>
<dbReference type="SUPFAM" id="SSF53474">
    <property type="entry name" value="alpha/beta-Hydrolases"/>
    <property type="match status" value="1"/>
</dbReference>
<proteinExistence type="predicted"/>
<dbReference type="OMA" id="FWFNLLY"/>
<name>A0A7N0TPW3_KALFE</name>
<keyword evidence="1" id="KW-0378">Hydrolase</keyword>
<organism evidence="3 4">
    <name type="scientific">Kalanchoe fedtschenkoi</name>
    <name type="common">Lavender scallops</name>
    <name type="synonym">South American air plant</name>
    <dbReference type="NCBI Taxonomy" id="63787"/>
    <lineage>
        <taxon>Eukaryota</taxon>
        <taxon>Viridiplantae</taxon>
        <taxon>Streptophyta</taxon>
        <taxon>Embryophyta</taxon>
        <taxon>Tracheophyta</taxon>
        <taxon>Spermatophyta</taxon>
        <taxon>Magnoliopsida</taxon>
        <taxon>eudicotyledons</taxon>
        <taxon>Gunneridae</taxon>
        <taxon>Pentapetalae</taxon>
        <taxon>Saxifragales</taxon>
        <taxon>Crassulaceae</taxon>
        <taxon>Kalanchoe</taxon>
    </lineage>
</organism>
<dbReference type="GO" id="GO:0004806">
    <property type="term" value="F:triacylglycerol lipase activity"/>
    <property type="evidence" value="ECO:0007669"/>
    <property type="project" value="InterPro"/>
</dbReference>
<protein>
    <recommendedName>
        <fullName evidence="2">Fungal lipase-type domain-containing protein</fullName>
    </recommendedName>
</protein>
<dbReference type="Gene3D" id="3.40.50.1820">
    <property type="entry name" value="alpha/beta hydrolase"/>
    <property type="match status" value="1"/>
</dbReference>
<dbReference type="Pfam" id="PF01764">
    <property type="entry name" value="Lipase_3"/>
    <property type="match status" value="1"/>
</dbReference>
<dbReference type="GO" id="GO:0006629">
    <property type="term" value="P:lipid metabolic process"/>
    <property type="evidence" value="ECO:0007669"/>
    <property type="project" value="InterPro"/>
</dbReference>
<evidence type="ECO:0000313" key="4">
    <source>
        <dbReference type="Proteomes" id="UP000594263"/>
    </source>
</evidence>
<dbReference type="InterPro" id="IPR044819">
    <property type="entry name" value="OBL-like"/>
</dbReference>
<dbReference type="AlphaFoldDB" id="A0A7N0TPW3"/>
<accession>A0A7N0TPW3</accession>